<organism evidence="1 2">
    <name type="scientific">Artomyces pyxidatus</name>
    <dbReference type="NCBI Taxonomy" id="48021"/>
    <lineage>
        <taxon>Eukaryota</taxon>
        <taxon>Fungi</taxon>
        <taxon>Dikarya</taxon>
        <taxon>Basidiomycota</taxon>
        <taxon>Agaricomycotina</taxon>
        <taxon>Agaricomycetes</taxon>
        <taxon>Russulales</taxon>
        <taxon>Auriscalpiaceae</taxon>
        <taxon>Artomyces</taxon>
    </lineage>
</organism>
<dbReference type="EMBL" id="MU277197">
    <property type="protein sequence ID" value="KAI0064822.1"/>
    <property type="molecule type" value="Genomic_DNA"/>
</dbReference>
<dbReference type="Proteomes" id="UP000814140">
    <property type="component" value="Unassembled WGS sequence"/>
</dbReference>
<reference evidence="1" key="2">
    <citation type="journal article" date="2022" name="New Phytol.">
        <title>Evolutionary transition to the ectomycorrhizal habit in the genomes of a hyperdiverse lineage of mushroom-forming fungi.</title>
        <authorList>
            <person name="Looney B."/>
            <person name="Miyauchi S."/>
            <person name="Morin E."/>
            <person name="Drula E."/>
            <person name="Courty P.E."/>
            <person name="Kohler A."/>
            <person name="Kuo A."/>
            <person name="LaButti K."/>
            <person name="Pangilinan J."/>
            <person name="Lipzen A."/>
            <person name="Riley R."/>
            <person name="Andreopoulos W."/>
            <person name="He G."/>
            <person name="Johnson J."/>
            <person name="Nolan M."/>
            <person name="Tritt A."/>
            <person name="Barry K.W."/>
            <person name="Grigoriev I.V."/>
            <person name="Nagy L.G."/>
            <person name="Hibbett D."/>
            <person name="Henrissat B."/>
            <person name="Matheny P.B."/>
            <person name="Labbe J."/>
            <person name="Martin F.M."/>
        </authorList>
    </citation>
    <scope>NUCLEOTIDE SEQUENCE</scope>
    <source>
        <strain evidence="1">HHB10654</strain>
    </source>
</reference>
<evidence type="ECO:0000313" key="2">
    <source>
        <dbReference type="Proteomes" id="UP000814140"/>
    </source>
</evidence>
<proteinExistence type="predicted"/>
<gene>
    <name evidence="1" type="ORF">BV25DRAFT_1898412</name>
</gene>
<comment type="caution">
    <text evidence="1">The sequence shown here is derived from an EMBL/GenBank/DDBJ whole genome shotgun (WGS) entry which is preliminary data.</text>
</comment>
<reference evidence="1" key="1">
    <citation type="submission" date="2021-03" db="EMBL/GenBank/DDBJ databases">
        <authorList>
            <consortium name="DOE Joint Genome Institute"/>
            <person name="Ahrendt S."/>
            <person name="Looney B.P."/>
            <person name="Miyauchi S."/>
            <person name="Morin E."/>
            <person name="Drula E."/>
            <person name="Courty P.E."/>
            <person name="Chicoki N."/>
            <person name="Fauchery L."/>
            <person name="Kohler A."/>
            <person name="Kuo A."/>
            <person name="Labutti K."/>
            <person name="Pangilinan J."/>
            <person name="Lipzen A."/>
            <person name="Riley R."/>
            <person name="Andreopoulos W."/>
            <person name="He G."/>
            <person name="Johnson J."/>
            <person name="Barry K.W."/>
            <person name="Grigoriev I.V."/>
            <person name="Nagy L."/>
            <person name="Hibbett D."/>
            <person name="Henrissat B."/>
            <person name="Matheny P.B."/>
            <person name="Labbe J."/>
            <person name="Martin F."/>
        </authorList>
    </citation>
    <scope>NUCLEOTIDE SEQUENCE</scope>
    <source>
        <strain evidence="1">HHB10654</strain>
    </source>
</reference>
<name>A0ACB8T8L2_9AGAM</name>
<keyword evidence="2" id="KW-1185">Reference proteome</keyword>
<sequence length="462" mass="49405">MAPKRERTISSSDAHQDRTKTRRTALASLLSTAATASDSRVLQPKNPQPTAIPDSTTLVTHDPSSEESSVTASESDYIQEVIMSTTDNNNSHKTEQGDVTKEEQDGAGEVEHGIAAKEEHDNATKKSQETAAEGGEDGPGAVNGEQADTTTKDGQADTTKDGQTDTAKEEQDHVLTALPFTLAITSVQKSIITKAPSSSLDTFFTDKACAFRLRAITQSAGSGTIVNLATADPDSLSTLSSKYISFKGSKKAGIFYLTGTVTHCGLQTSKPGHQICIAPFTDSWIRAVAVLGKLYAQPYLYFNSFKKGVSFGTMKQGRSDGPPYRATSSNFIPVHTSSAIIPIYDGRGSFDLQDYASLEEMTEELPARCAAIIIFTINSYPVSKNNLSNINEKLQRSVSLNIQAAICVADPDLATEDEEYVEETDPNATYEGVLPNTGIAVSDVLNPTPPSSPGLPAKKCLF</sequence>
<accession>A0ACB8T8L2</accession>
<evidence type="ECO:0000313" key="1">
    <source>
        <dbReference type="EMBL" id="KAI0064822.1"/>
    </source>
</evidence>
<protein>
    <submittedName>
        <fullName evidence="1">Uncharacterized protein</fullName>
    </submittedName>
</protein>